<dbReference type="AlphaFoldDB" id="A0A6C0HFQ9"/>
<feature type="domain" description="Fatty acid hydroxylase" evidence="2">
    <location>
        <begin position="34"/>
        <end position="152"/>
    </location>
</feature>
<dbReference type="GO" id="GO:0008610">
    <property type="term" value="P:lipid biosynthetic process"/>
    <property type="evidence" value="ECO:0007669"/>
    <property type="project" value="InterPro"/>
</dbReference>
<dbReference type="InterPro" id="IPR006694">
    <property type="entry name" value="Fatty_acid_hydroxylase"/>
</dbReference>
<reference evidence="3" key="1">
    <citation type="journal article" date="2020" name="Nature">
        <title>Giant virus diversity and host interactions through global metagenomics.</title>
        <authorList>
            <person name="Schulz F."/>
            <person name="Roux S."/>
            <person name="Paez-Espino D."/>
            <person name="Jungbluth S."/>
            <person name="Walsh D.A."/>
            <person name="Denef V.J."/>
            <person name="McMahon K.D."/>
            <person name="Konstantinidis K.T."/>
            <person name="Eloe-Fadrosh E.A."/>
            <person name="Kyrpides N.C."/>
            <person name="Woyke T."/>
        </authorList>
    </citation>
    <scope>NUCLEOTIDE SEQUENCE</scope>
    <source>
        <strain evidence="3">GVMAG-M-3300023179-99</strain>
    </source>
</reference>
<sequence length="187" mass="21975">MILLDNYGYAILTFALCTIAVVYPDRPWPTCLVGGSLMAFNYYFSHRLLHLLPNDHWLNFHFWLHHDACLPRWLALPLEGILELGYFMLFPVLIQWITGDWVIPFSVILLLSLTYTTYHMIQYSWLKSETHGRHHKDPTKNFAPDFIDHMFKSNYDETYEDMSSGAINVLVSAVLVIWLKSVFKWTD</sequence>
<name>A0A6C0HFQ9_9ZZZZ</name>
<feature type="transmembrane region" description="Helical" evidence="1">
    <location>
        <begin position="101"/>
        <end position="121"/>
    </location>
</feature>
<organism evidence="3">
    <name type="scientific">viral metagenome</name>
    <dbReference type="NCBI Taxonomy" id="1070528"/>
    <lineage>
        <taxon>unclassified sequences</taxon>
        <taxon>metagenomes</taxon>
        <taxon>organismal metagenomes</taxon>
    </lineage>
</organism>
<keyword evidence="1" id="KW-1133">Transmembrane helix</keyword>
<accession>A0A6C0HFQ9</accession>
<keyword evidence="1" id="KW-0812">Transmembrane</keyword>
<dbReference type="GO" id="GO:0016491">
    <property type="term" value="F:oxidoreductase activity"/>
    <property type="evidence" value="ECO:0007669"/>
    <property type="project" value="InterPro"/>
</dbReference>
<proteinExistence type="predicted"/>
<dbReference type="Pfam" id="PF04116">
    <property type="entry name" value="FA_hydroxylase"/>
    <property type="match status" value="1"/>
</dbReference>
<protein>
    <recommendedName>
        <fullName evidence="2">Fatty acid hydroxylase domain-containing protein</fullName>
    </recommendedName>
</protein>
<dbReference type="GO" id="GO:0005506">
    <property type="term" value="F:iron ion binding"/>
    <property type="evidence" value="ECO:0007669"/>
    <property type="project" value="InterPro"/>
</dbReference>
<feature type="transmembrane region" description="Helical" evidence="1">
    <location>
        <begin position="165"/>
        <end position="183"/>
    </location>
</feature>
<dbReference type="EMBL" id="MN739946">
    <property type="protein sequence ID" value="QHT79210.1"/>
    <property type="molecule type" value="Genomic_DNA"/>
</dbReference>
<feature type="transmembrane region" description="Helical" evidence="1">
    <location>
        <begin position="73"/>
        <end position="94"/>
    </location>
</feature>
<keyword evidence="1" id="KW-0472">Membrane</keyword>
<evidence type="ECO:0000259" key="2">
    <source>
        <dbReference type="Pfam" id="PF04116"/>
    </source>
</evidence>
<feature type="transmembrane region" description="Helical" evidence="1">
    <location>
        <begin position="6"/>
        <end position="24"/>
    </location>
</feature>
<evidence type="ECO:0000313" key="3">
    <source>
        <dbReference type="EMBL" id="QHT79210.1"/>
    </source>
</evidence>
<evidence type="ECO:0000256" key="1">
    <source>
        <dbReference type="SAM" id="Phobius"/>
    </source>
</evidence>